<reference evidence="1 2" key="1">
    <citation type="journal article" date="2014" name="Agronomy (Basel)">
        <title>A Draft Genome Sequence for Ensete ventricosum, the Drought-Tolerant Tree Against Hunger.</title>
        <authorList>
            <person name="Harrison J."/>
            <person name="Moore K.A."/>
            <person name="Paszkiewicz K."/>
            <person name="Jones T."/>
            <person name="Grant M."/>
            <person name="Ambacheew D."/>
            <person name="Muzemil S."/>
            <person name="Studholme D.J."/>
        </authorList>
    </citation>
    <scope>NUCLEOTIDE SEQUENCE [LARGE SCALE GENOMIC DNA]</scope>
</reference>
<sequence length="68" mass="7698">RTPADSKLGGDHCRGSTSLELYRGSLLQLAAQRLQKILKWRIIRLFIDLLTLIPKRTPTSRLLPLSNS</sequence>
<dbReference type="EMBL" id="AMZH03006582">
    <property type="protein sequence ID" value="RRT63483.1"/>
    <property type="molecule type" value="Genomic_DNA"/>
</dbReference>
<protein>
    <submittedName>
        <fullName evidence="1">Uncharacterized protein</fullName>
    </submittedName>
</protein>
<feature type="non-terminal residue" evidence="1">
    <location>
        <position position="1"/>
    </location>
</feature>
<comment type="caution">
    <text evidence="1">The sequence shown here is derived from an EMBL/GenBank/DDBJ whole genome shotgun (WGS) entry which is preliminary data.</text>
</comment>
<evidence type="ECO:0000313" key="1">
    <source>
        <dbReference type="EMBL" id="RRT63483.1"/>
    </source>
</evidence>
<accession>A0A426ZHL5</accession>
<dbReference type="Proteomes" id="UP000287651">
    <property type="component" value="Unassembled WGS sequence"/>
</dbReference>
<evidence type="ECO:0000313" key="2">
    <source>
        <dbReference type="Proteomes" id="UP000287651"/>
    </source>
</evidence>
<proteinExistence type="predicted"/>
<gene>
    <name evidence="1" type="ORF">B296_00021874</name>
</gene>
<name>A0A426ZHL5_ENSVE</name>
<dbReference type="AlphaFoldDB" id="A0A426ZHL5"/>
<organism evidence="1 2">
    <name type="scientific">Ensete ventricosum</name>
    <name type="common">Abyssinian banana</name>
    <name type="synonym">Musa ensete</name>
    <dbReference type="NCBI Taxonomy" id="4639"/>
    <lineage>
        <taxon>Eukaryota</taxon>
        <taxon>Viridiplantae</taxon>
        <taxon>Streptophyta</taxon>
        <taxon>Embryophyta</taxon>
        <taxon>Tracheophyta</taxon>
        <taxon>Spermatophyta</taxon>
        <taxon>Magnoliopsida</taxon>
        <taxon>Liliopsida</taxon>
        <taxon>Zingiberales</taxon>
        <taxon>Musaceae</taxon>
        <taxon>Ensete</taxon>
    </lineage>
</organism>